<feature type="signal peptide" evidence="6">
    <location>
        <begin position="1"/>
        <end position="20"/>
    </location>
</feature>
<feature type="compositionally biased region" description="Polar residues" evidence="5">
    <location>
        <begin position="228"/>
        <end position="240"/>
    </location>
</feature>
<dbReference type="Gene3D" id="3.10.350.10">
    <property type="entry name" value="LysM domain"/>
    <property type="match status" value="1"/>
</dbReference>
<dbReference type="PROSITE" id="PS51782">
    <property type="entry name" value="LYSM"/>
    <property type="match status" value="1"/>
</dbReference>
<dbReference type="Pfam" id="PF01832">
    <property type="entry name" value="Glucosaminidase"/>
    <property type="match status" value="1"/>
</dbReference>
<sequence length="393" mass="44146">MKKIILLITFLGTVMLAAVAQTISVKERTEAYINSYKDLAIQEMLRTGVPASIKLAQGILESQFGESPLAKTANNHFGIKCKTEWTGEKTYQDDDAKGECFRVYKSPEESYRDHSDFLKTRPHYSFLFKLEPTDITGWAYGLKRAGYATNKTYPERLLRVIEDYQLNQYTIQGIAMMENKTAPVTTPTQNVTAANTVTEQPLTVATKNEPAVKNEILKSTTVKEETDTPQTELQTANTSIEKVKSTEEAEKKTTPVTEEKKTAAYPEGVFTINHTKAIHAKAGTSLLALAHQYDISLSKLFEFNELSELDILDIDRVLFIEKKQKKGASDYHEVTAGENIHEICQKEGIRMESLLEYNKLKKDSQLSAGQKLFLRSPAEINKAAGNNKRKSTK</sequence>
<keyword evidence="2" id="KW-0081">Bacteriolytic enzyme</keyword>
<proteinExistence type="predicted"/>
<evidence type="ECO:0000256" key="5">
    <source>
        <dbReference type="SAM" id="MobiDB-lite"/>
    </source>
</evidence>
<feature type="compositionally biased region" description="Basic and acidic residues" evidence="5">
    <location>
        <begin position="241"/>
        <end position="260"/>
    </location>
</feature>
<evidence type="ECO:0000256" key="2">
    <source>
        <dbReference type="ARBA" id="ARBA00022638"/>
    </source>
</evidence>
<evidence type="ECO:0000256" key="6">
    <source>
        <dbReference type="SAM" id="SignalP"/>
    </source>
</evidence>
<dbReference type="SMART" id="SM00047">
    <property type="entry name" value="LYZ2"/>
    <property type="match status" value="1"/>
</dbReference>
<feature type="region of interest" description="Disordered" evidence="5">
    <location>
        <begin position="222"/>
        <end position="260"/>
    </location>
</feature>
<keyword evidence="3" id="KW-0378">Hydrolase</keyword>
<evidence type="ECO:0000313" key="8">
    <source>
        <dbReference type="EMBL" id="BFG69254.1"/>
    </source>
</evidence>
<accession>A0AAT9GF98</accession>
<evidence type="ECO:0000256" key="1">
    <source>
        <dbReference type="ARBA" id="ARBA00022529"/>
    </source>
</evidence>
<feature type="chain" id="PRO_5043355669" description="Peptidoglycan hydrolase" evidence="6">
    <location>
        <begin position="21"/>
        <end position="393"/>
    </location>
</feature>
<dbReference type="AlphaFoldDB" id="A0AAT9GF98"/>
<dbReference type="Pfam" id="PF01476">
    <property type="entry name" value="LysM"/>
    <property type="match status" value="2"/>
</dbReference>
<evidence type="ECO:0000256" key="3">
    <source>
        <dbReference type="ARBA" id="ARBA00022801"/>
    </source>
</evidence>
<dbReference type="EMBL" id="AP029612">
    <property type="protein sequence ID" value="BFG69254.1"/>
    <property type="molecule type" value="Genomic_DNA"/>
</dbReference>
<dbReference type="InterPro" id="IPR002901">
    <property type="entry name" value="MGlyc_endo_b_GlcNAc-like_dom"/>
</dbReference>
<evidence type="ECO:0000259" key="7">
    <source>
        <dbReference type="PROSITE" id="PS51782"/>
    </source>
</evidence>
<keyword evidence="6" id="KW-0732">Signal</keyword>
<name>A0AAT9GF98_9BACT</name>
<dbReference type="GO" id="GO:0042742">
    <property type="term" value="P:defense response to bacterium"/>
    <property type="evidence" value="ECO:0007669"/>
    <property type="project" value="UniProtKB-KW"/>
</dbReference>
<dbReference type="SMART" id="SM00257">
    <property type="entry name" value="LysM"/>
    <property type="match status" value="2"/>
</dbReference>
<dbReference type="PANTHER" id="PTHR33308">
    <property type="entry name" value="PEPTIDOGLYCAN HYDROLASE FLGJ"/>
    <property type="match status" value="1"/>
</dbReference>
<dbReference type="InterPro" id="IPR051056">
    <property type="entry name" value="Glycosyl_Hydrolase_73"/>
</dbReference>
<feature type="domain" description="LysM" evidence="7">
    <location>
        <begin position="330"/>
        <end position="374"/>
    </location>
</feature>
<dbReference type="InterPro" id="IPR018392">
    <property type="entry name" value="LysM"/>
</dbReference>
<dbReference type="InterPro" id="IPR036779">
    <property type="entry name" value="LysM_dom_sf"/>
</dbReference>
<organism evidence="8">
    <name type="scientific">Sediminibacterium sp. KACHI17</name>
    <dbReference type="NCBI Taxonomy" id="1751071"/>
    <lineage>
        <taxon>Bacteria</taxon>
        <taxon>Pseudomonadati</taxon>
        <taxon>Bacteroidota</taxon>
        <taxon>Chitinophagia</taxon>
        <taxon>Chitinophagales</taxon>
        <taxon>Chitinophagaceae</taxon>
        <taxon>Sediminibacterium</taxon>
    </lineage>
</organism>
<dbReference type="RefSeq" id="WP_353549585.1">
    <property type="nucleotide sequence ID" value="NZ_AP029612.1"/>
</dbReference>
<evidence type="ECO:0000256" key="4">
    <source>
        <dbReference type="ARBA" id="ARBA00032108"/>
    </source>
</evidence>
<gene>
    <name evidence="8" type="ORF">KACHI17_01350</name>
</gene>
<keyword evidence="1" id="KW-0929">Antimicrobial</keyword>
<dbReference type="SUPFAM" id="SSF54106">
    <property type="entry name" value="LysM domain"/>
    <property type="match status" value="1"/>
</dbReference>
<dbReference type="PANTHER" id="PTHR33308:SF9">
    <property type="entry name" value="PEPTIDOGLYCAN HYDROLASE FLGJ"/>
    <property type="match status" value="1"/>
</dbReference>
<dbReference type="Gene3D" id="1.10.530.10">
    <property type="match status" value="1"/>
</dbReference>
<dbReference type="GO" id="GO:0031640">
    <property type="term" value="P:killing of cells of another organism"/>
    <property type="evidence" value="ECO:0007669"/>
    <property type="project" value="UniProtKB-KW"/>
</dbReference>
<protein>
    <recommendedName>
        <fullName evidence="4">Peptidoglycan hydrolase</fullName>
    </recommendedName>
</protein>
<reference evidence="8" key="1">
    <citation type="submission" date="2024-02" db="EMBL/GenBank/DDBJ databases">
        <title>Sediminibacterium planktonica sp. nov. and Sediminibacterium longus sp. nov., isolated from surface lake and river water.</title>
        <authorList>
            <person name="Watanabe K."/>
            <person name="Takemine S."/>
            <person name="Ishii Y."/>
            <person name="Ogata Y."/>
            <person name="Shindo C."/>
            <person name="Suda W."/>
        </authorList>
    </citation>
    <scope>NUCLEOTIDE SEQUENCE</scope>
    <source>
        <strain evidence="8">KACHI17</strain>
    </source>
</reference>
<dbReference type="GO" id="GO:0004040">
    <property type="term" value="F:amidase activity"/>
    <property type="evidence" value="ECO:0007669"/>
    <property type="project" value="InterPro"/>
</dbReference>